<evidence type="ECO:0000256" key="1">
    <source>
        <dbReference type="SAM" id="Coils"/>
    </source>
</evidence>
<evidence type="ECO:0000313" key="3">
    <source>
        <dbReference type="EMBL" id="KAI1855968.1"/>
    </source>
</evidence>
<evidence type="ECO:0000256" key="2">
    <source>
        <dbReference type="SAM" id="MobiDB-lite"/>
    </source>
</evidence>
<feature type="compositionally biased region" description="Polar residues" evidence="2">
    <location>
        <begin position="58"/>
        <end position="81"/>
    </location>
</feature>
<feature type="coiled-coil region" evidence="1">
    <location>
        <begin position="512"/>
        <end position="539"/>
    </location>
</feature>
<gene>
    <name evidence="3" type="ORF">JX265_012051</name>
</gene>
<keyword evidence="4" id="KW-1185">Reference proteome</keyword>
<feature type="compositionally biased region" description="Low complexity" evidence="2">
    <location>
        <begin position="82"/>
        <end position="94"/>
    </location>
</feature>
<comment type="caution">
    <text evidence="3">The sequence shown here is derived from an EMBL/GenBank/DDBJ whole genome shotgun (WGS) entry which is preliminary data.</text>
</comment>
<protein>
    <submittedName>
        <fullName evidence="3">Uncharacterized protein</fullName>
    </submittedName>
</protein>
<dbReference type="AlphaFoldDB" id="A0A9P9WB22"/>
<reference evidence="3" key="1">
    <citation type="submission" date="2021-03" db="EMBL/GenBank/DDBJ databases">
        <title>Revisited historic fungal species revealed as producer of novel bioactive compounds through whole genome sequencing and comparative genomics.</title>
        <authorList>
            <person name="Vignolle G.A."/>
            <person name="Hochenegger N."/>
            <person name="Mach R.L."/>
            <person name="Mach-Aigner A.R."/>
            <person name="Javad Rahimi M."/>
            <person name="Salim K.A."/>
            <person name="Chan C.M."/>
            <person name="Lim L.B.L."/>
            <person name="Cai F."/>
            <person name="Druzhinina I.S."/>
            <person name="U'Ren J.M."/>
            <person name="Derntl C."/>
        </authorList>
    </citation>
    <scope>NUCLEOTIDE SEQUENCE</scope>
    <source>
        <strain evidence="3">TUCIM 5799</strain>
    </source>
</reference>
<feature type="compositionally biased region" description="Polar residues" evidence="2">
    <location>
        <begin position="168"/>
        <end position="180"/>
    </location>
</feature>
<accession>A0A9P9WB22</accession>
<evidence type="ECO:0000313" key="4">
    <source>
        <dbReference type="Proteomes" id="UP000829685"/>
    </source>
</evidence>
<keyword evidence="1" id="KW-0175">Coiled coil</keyword>
<proteinExistence type="predicted"/>
<sequence length="720" mass="80854">MPRRESVSSWPKTPEFEPRASTQRGGYDDLGLSLPSPDVRTPEYAPESPLRSYGGPQGSPNTYGFPETSSSEDAQQFQWSIASPLSSPESPAPAQGIWPPIDASAYPHDSPALFASPPSQPYPPQRSSQRNNARRTSQHSNASVSAPKSVRFADDLEEGEGFDEGSSHENASPRSDSQFYETPRRDSASSVVSTIRQASEAVRHAVDISTERAAIPAKALTWFQLNYGVLTLILLMSSVGIMRLFRTVPQEGQDNMSQNRPVFDTPLYLNFTESLEPIWAEYNNMLKNMDYETWFLDARDADDVISALYNTLPSVQTQVGKNTTRSTLKLKNTLDLRAGLRKRAEASFENFLRARIDVVARMLDLGCAFAEYAQGTILAPGPKTSTVELMEKSIFKPKMDDYMDVSYTPRNETGHLLNHAARALLGKMVEAHRPLYVTREQPAALSELDTMNITWPGLPDWKARPEDREARVLHALTDIMMAEEAEKKVMKYLLAHSPAAGLWDIGRHKGALGRLAVRLKELQGKLISLEARMLWLKERFDAEVAYEYRRSTTNIPETSKDRLIWVNGEAEFWASWKGILAMSLAAKEQAGRRRQALQAEILRQDYERSSKAWRYERCGNTSCFQIEPNGAFGKIFGSAQRGLRLAGGKKGRPFAKRPDESLEKEAQYRMVGAYEKACCGESTYNPWLDVLKYGVQELIYLNPHRGKPWDSPKEPQTDGH</sequence>
<name>A0A9P9WB22_9PEZI</name>
<dbReference type="EMBL" id="JAFIMR010000048">
    <property type="protein sequence ID" value="KAI1855968.1"/>
    <property type="molecule type" value="Genomic_DNA"/>
</dbReference>
<feature type="region of interest" description="Disordered" evidence="2">
    <location>
        <begin position="1"/>
        <end position="191"/>
    </location>
</feature>
<dbReference type="Proteomes" id="UP000829685">
    <property type="component" value="Unassembled WGS sequence"/>
</dbReference>
<organism evidence="3 4">
    <name type="scientific">Neoarthrinium moseri</name>
    <dbReference type="NCBI Taxonomy" id="1658444"/>
    <lineage>
        <taxon>Eukaryota</taxon>
        <taxon>Fungi</taxon>
        <taxon>Dikarya</taxon>
        <taxon>Ascomycota</taxon>
        <taxon>Pezizomycotina</taxon>
        <taxon>Sordariomycetes</taxon>
        <taxon>Xylariomycetidae</taxon>
        <taxon>Amphisphaeriales</taxon>
        <taxon>Apiosporaceae</taxon>
        <taxon>Neoarthrinium</taxon>
    </lineage>
</organism>